<dbReference type="Proteomes" id="UP000011529">
    <property type="component" value="Unassembled WGS sequence"/>
</dbReference>
<organism evidence="2 3">
    <name type="scientific">Rhodopirellula europaea 6C</name>
    <dbReference type="NCBI Taxonomy" id="1263867"/>
    <lineage>
        <taxon>Bacteria</taxon>
        <taxon>Pseudomonadati</taxon>
        <taxon>Planctomycetota</taxon>
        <taxon>Planctomycetia</taxon>
        <taxon>Pirellulales</taxon>
        <taxon>Pirellulaceae</taxon>
        <taxon>Rhodopirellula</taxon>
    </lineage>
</organism>
<sequence length="93" mass="10346">MGDALKPAASFLFKLPLCGWLERHIRIVQGTIRKQLRDLKKVAEGREPSGDTPGGSRRSAKAELDSERFLNAPSPGVVVFQHEGRDRFRQSSS</sequence>
<evidence type="ECO:0000313" key="2">
    <source>
        <dbReference type="EMBL" id="EMB15500.1"/>
    </source>
</evidence>
<evidence type="ECO:0000256" key="1">
    <source>
        <dbReference type="SAM" id="MobiDB-lite"/>
    </source>
</evidence>
<dbReference type="AlphaFoldDB" id="M2AEH1"/>
<proteinExistence type="predicted"/>
<name>M2AEH1_9BACT</name>
<evidence type="ECO:0000313" key="3">
    <source>
        <dbReference type="Proteomes" id="UP000011529"/>
    </source>
</evidence>
<dbReference type="EMBL" id="ANMO01000170">
    <property type="protein sequence ID" value="EMB15500.1"/>
    <property type="molecule type" value="Genomic_DNA"/>
</dbReference>
<reference evidence="2" key="2">
    <citation type="journal article" date="2013" name="Mar. Genomics">
        <title>Expression of sulfatases in Rhodopirellula baltica and the diversity of sulfatases in the genus Rhodopirellula.</title>
        <authorList>
            <person name="Wegner C.E."/>
            <person name="Richter-Heitmann T."/>
            <person name="Klindworth A."/>
            <person name="Klockow C."/>
            <person name="Richter M."/>
            <person name="Achstetter T."/>
            <person name="Glockner F.O."/>
            <person name="Harder J."/>
        </authorList>
    </citation>
    <scope>NUCLEOTIDE SEQUENCE [LARGE SCALE GENOMIC DNA]</scope>
    <source>
        <strain evidence="2">6C</strain>
    </source>
</reference>
<keyword evidence="3" id="KW-1185">Reference proteome</keyword>
<reference evidence="2" key="1">
    <citation type="submission" date="2012-11" db="EMBL/GenBank/DDBJ databases">
        <title>Permanent draft genomes of Rhodopirellula europaea strain SH398 and 6C.</title>
        <authorList>
            <person name="Richter M."/>
            <person name="Richter-Heitmann T."/>
            <person name="Frank C."/>
            <person name="Harder J."/>
            <person name="Glockner F.O."/>
        </authorList>
    </citation>
    <scope>NUCLEOTIDE SEQUENCE</scope>
    <source>
        <strain evidence="2">6C</strain>
    </source>
</reference>
<dbReference type="AntiFam" id="ANF00255">
    <property type="entry name" value="Protein of unknown function (DUF1584)"/>
</dbReference>
<protein>
    <submittedName>
        <fullName evidence="2">Uncharacterized protein</fullName>
    </submittedName>
</protein>
<gene>
    <name evidence="2" type="ORF">RE6C_03749</name>
</gene>
<feature type="region of interest" description="Disordered" evidence="1">
    <location>
        <begin position="41"/>
        <end position="69"/>
    </location>
</feature>
<comment type="caution">
    <text evidence="2">The sequence shown here is derived from an EMBL/GenBank/DDBJ whole genome shotgun (WGS) entry which is preliminary data.</text>
</comment>
<accession>M2AEH1</accession>